<dbReference type="KEGG" id="scm:SCHCO_02555490"/>
<sequence length="199" mass="22092">MIIWSPSIGLNASPLHAPKKEEDRFGSHDYSKFPSAFTSSVTRKLDSRRTAHISLCATASLDHINLITEAIKVVQNAQEATRTTDEAGSLSIMKEEVTEALEKLTAQNFDPDNVALIAQDVDHLNVKVQEQIACMADISKGQHDVQSATSAYMTQQELDDILQHVKVLLLKMKEEHGNSQRTENAVLAAFENQRKAHDK</sequence>
<dbReference type="HOGENOM" id="CLU_1372916_0_0_1"/>
<dbReference type="RefSeq" id="XP_003026840.1">
    <property type="nucleotide sequence ID" value="XM_003026794.1"/>
</dbReference>
<dbReference type="EMBL" id="GL377314">
    <property type="protein sequence ID" value="EFI91937.1"/>
    <property type="molecule type" value="Genomic_DNA"/>
</dbReference>
<proteinExistence type="predicted"/>
<name>D8QJ53_SCHCM</name>
<dbReference type="GeneID" id="9593116"/>
<reference evidence="1 2" key="1">
    <citation type="journal article" date="2010" name="Nat. Biotechnol.">
        <title>Genome sequence of the model mushroom Schizophyllum commune.</title>
        <authorList>
            <person name="Ohm R.A."/>
            <person name="de Jong J.F."/>
            <person name="Lugones L.G."/>
            <person name="Aerts A."/>
            <person name="Kothe E."/>
            <person name="Stajich J.E."/>
            <person name="de Vries R.P."/>
            <person name="Record E."/>
            <person name="Levasseur A."/>
            <person name="Baker S.E."/>
            <person name="Bartholomew K.A."/>
            <person name="Coutinho P.M."/>
            <person name="Erdmann S."/>
            <person name="Fowler T.J."/>
            <person name="Gathman A.C."/>
            <person name="Lombard V."/>
            <person name="Henrissat B."/>
            <person name="Knabe N."/>
            <person name="Kuees U."/>
            <person name="Lilly W.W."/>
            <person name="Lindquist E."/>
            <person name="Lucas S."/>
            <person name="Magnuson J.K."/>
            <person name="Piumi F."/>
            <person name="Raudaskoski M."/>
            <person name="Salamov A."/>
            <person name="Schmutz J."/>
            <person name="Schwarze F.W.M.R."/>
            <person name="vanKuyk P.A."/>
            <person name="Horton J.S."/>
            <person name="Grigoriev I.V."/>
            <person name="Woesten H.A.B."/>
        </authorList>
    </citation>
    <scope>NUCLEOTIDE SEQUENCE [LARGE SCALE GENOMIC DNA]</scope>
    <source>
        <strain evidence="2">H4-8 / FGSC 9210</strain>
    </source>
</reference>
<keyword evidence="2" id="KW-1185">Reference proteome</keyword>
<dbReference type="InParanoid" id="D8QJ53"/>
<organism evidence="2">
    <name type="scientific">Schizophyllum commune (strain H4-8 / FGSC 9210)</name>
    <name type="common">Split gill fungus</name>
    <dbReference type="NCBI Taxonomy" id="578458"/>
    <lineage>
        <taxon>Eukaryota</taxon>
        <taxon>Fungi</taxon>
        <taxon>Dikarya</taxon>
        <taxon>Basidiomycota</taxon>
        <taxon>Agaricomycotina</taxon>
        <taxon>Agaricomycetes</taxon>
        <taxon>Agaricomycetidae</taxon>
        <taxon>Agaricales</taxon>
        <taxon>Schizophyllaceae</taxon>
        <taxon>Schizophyllum</taxon>
    </lineage>
</organism>
<protein>
    <submittedName>
        <fullName evidence="1">Uncharacterized protein</fullName>
    </submittedName>
</protein>
<evidence type="ECO:0000313" key="1">
    <source>
        <dbReference type="EMBL" id="EFI91937.1"/>
    </source>
</evidence>
<feature type="non-terminal residue" evidence="1">
    <location>
        <position position="199"/>
    </location>
</feature>
<gene>
    <name evidence="1" type="ORF">SCHCODRAFT_113884</name>
</gene>
<dbReference type="Proteomes" id="UP000007431">
    <property type="component" value="Unassembled WGS sequence"/>
</dbReference>
<accession>D8QJ53</accession>
<dbReference type="AlphaFoldDB" id="D8QJ53"/>
<dbReference type="VEuPathDB" id="FungiDB:SCHCODRAFT_02555490"/>
<evidence type="ECO:0000313" key="2">
    <source>
        <dbReference type="Proteomes" id="UP000007431"/>
    </source>
</evidence>